<dbReference type="GO" id="GO:0005829">
    <property type="term" value="C:cytosol"/>
    <property type="evidence" value="ECO:0000318"/>
    <property type="project" value="GO_Central"/>
</dbReference>
<feature type="domain" description="Tr-type G" evidence="6">
    <location>
        <begin position="73"/>
        <end position="298"/>
    </location>
</feature>
<dbReference type="PANTHER" id="PTHR42908">
    <property type="entry name" value="TRANSLATION ELONGATION FACTOR-RELATED"/>
    <property type="match status" value="1"/>
</dbReference>
<name>A0A2G2Z0D2_CAPAN</name>
<dbReference type="InterPro" id="IPR027417">
    <property type="entry name" value="P-loop_NTPase"/>
</dbReference>
<dbReference type="Gramene" id="PHT75458">
    <property type="protein sequence ID" value="PHT75458"/>
    <property type="gene ID" value="T459_18980"/>
</dbReference>
<evidence type="ECO:0000256" key="4">
    <source>
        <dbReference type="ARBA" id="ARBA00023242"/>
    </source>
</evidence>
<dbReference type="Proteomes" id="UP000222542">
    <property type="component" value="Unassembled WGS sequence"/>
</dbReference>
<dbReference type="FunFam" id="3.40.50.300:FF:000646">
    <property type="entry name" value="U5 small nuclear ribonucleoprotein component"/>
    <property type="match status" value="1"/>
</dbReference>
<dbReference type="AlphaFoldDB" id="A0A2G2Z0D2"/>
<evidence type="ECO:0000313" key="7">
    <source>
        <dbReference type="EMBL" id="PHT75458.1"/>
    </source>
</evidence>
<keyword evidence="8" id="KW-1185">Reference proteome</keyword>
<feature type="region of interest" description="Disordered" evidence="5">
    <location>
        <begin position="1"/>
        <end position="24"/>
    </location>
</feature>
<dbReference type="InterPro" id="IPR000795">
    <property type="entry name" value="T_Tr_GTP-bd_dom"/>
</dbReference>
<dbReference type="OMA" id="NERRICT"/>
<reference evidence="7 8" key="2">
    <citation type="journal article" date="2017" name="Genome Biol.">
        <title>New reference genome sequences of hot pepper reveal the massive evolution of plant disease-resistance genes by retroduplication.</title>
        <authorList>
            <person name="Kim S."/>
            <person name="Park J."/>
            <person name="Yeom S.I."/>
            <person name="Kim Y.M."/>
            <person name="Seo E."/>
            <person name="Kim K.T."/>
            <person name="Kim M.S."/>
            <person name="Lee J.M."/>
            <person name="Cheong K."/>
            <person name="Shin H.S."/>
            <person name="Kim S.B."/>
            <person name="Han K."/>
            <person name="Lee J."/>
            <person name="Park M."/>
            <person name="Lee H.A."/>
            <person name="Lee H.Y."/>
            <person name="Lee Y."/>
            <person name="Oh S."/>
            <person name="Lee J.H."/>
            <person name="Choi E."/>
            <person name="Choi E."/>
            <person name="Lee S.E."/>
            <person name="Jeon J."/>
            <person name="Kim H."/>
            <person name="Choi G."/>
            <person name="Song H."/>
            <person name="Lee J."/>
            <person name="Lee S.C."/>
            <person name="Kwon J.K."/>
            <person name="Lee H.Y."/>
            <person name="Koo N."/>
            <person name="Hong Y."/>
            <person name="Kim R.W."/>
            <person name="Kang W.H."/>
            <person name="Huh J.H."/>
            <person name="Kang B.C."/>
            <person name="Yang T.J."/>
            <person name="Lee Y.H."/>
            <person name="Bennetzen J.L."/>
            <person name="Choi D."/>
        </authorList>
    </citation>
    <scope>NUCLEOTIDE SEQUENCE [LARGE SCALE GENOMIC DNA]</scope>
    <source>
        <strain evidence="8">cv. CM334</strain>
    </source>
</reference>
<dbReference type="GO" id="GO:0046540">
    <property type="term" value="C:U4/U6 x U5 tri-snRNP complex"/>
    <property type="evidence" value="ECO:0000318"/>
    <property type="project" value="GO_Central"/>
</dbReference>
<keyword evidence="4" id="KW-0539">Nucleus</keyword>
<evidence type="ECO:0000256" key="5">
    <source>
        <dbReference type="SAM" id="MobiDB-lite"/>
    </source>
</evidence>
<accession>A0A2G2Z0D2</accession>
<dbReference type="Pfam" id="PF00009">
    <property type="entry name" value="GTP_EFTU"/>
    <property type="match status" value="1"/>
</dbReference>
<dbReference type="InterPro" id="IPR035647">
    <property type="entry name" value="EFG_III/V"/>
</dbReference>
<dbReference type="Gene3D" id="2.40.30.10">
    <property type="entry name" value="Translation factors"/>
    <property type="match status" value="1"/>
</dbReference>
<gene>
    <name evidence="7" type="ORF">T459_18980</name>
</gene>
<evidence type="ECO:0000256" key="2">
    <source>
        <dbReference type="ARBA" id="ARBA00022664"/>
    </source>
</evidence>
<dbReference type="Gene3D" id="3.40.50.300">
    <property type="entry name" value="P-loop containing nucleotide triphosphate hydrolases"/>
    <property type="match status" value="1"/>
</dbReference>
<dbReference type="GO" id="GO:0005525">
    <property type="term" value="F:GTP binding"/>
    <property type="evidence" value="ECO:0007669"/>
    <property type="project" value="InterPro"/>
</dbReference>
<dbReference type="SUPFAM" id="SSF54980">
    <property type="entry name" value="EF-G C-terminal domain-like"/>
    <property type="match status" value="1"/>
</dbReference>
<keyword evidence="2" id="KW-0507">mRNA processing</keyword>
<dbReference type="InterPro" id="IPR009000">
    <property type="entry name" value="Transl_B-barrel_sf"/>
</dbReference>
<dbReference type="SUPFAM" id="SSF50447">
    <property type="entry name" value="Translation proteins"/>
    <property type="match status" value="1"/>
</dbReference>
<evidence type="ECO:0000313" key="8">
    <source>
        <dbReference type="Proteomes" id="UP000222542"/>
    </source>
</evidence>
<evidence type="ECO:0000256" key="1">
    <source>
        <dbReference type="ARBA" id="ARBA00004123"/>
    </source>
</evidence>
<dbReference type="SUPFAM" id="SSF52540">
    <property type="entry name" value="P-loop containing nucleoside triphosphate hydrolases"/>
    <property type="match status" value="1"/>
</dbReference>
<dbReference type="GO" id="GO:0003924">
    <property type="term" value="F:GTPase activity"/>
    <property type="evidence" value="ECO:0000318"/>
    <property type="project" value="GO_Central"/>
</dbReference>
<protein>
    <recommendedName>
        <fullName evidence="6">Tr-type G domain-containing protein</fullName>
    </recommendedName>
</protein>
<dbReference type="STRING" id="4072.A0A2G2Z0D2"/>
<keyword evidence="3" id="KW-0508">mRNA splicing</keyword>
<organism evidence="7 8">
    <name type="scientific">Capsicum annuum</name>
    <name type="common">Capsicum pepper</name>
    <dbReference type="NCBI Taxonomy" id="4072"/>
    <lineage>
        <taxon>Eukaryota</taxon>
        <taxon>Viridiplantae</taxon>
        <taxon>Streptophyta</taxon>
        <taxon>Embryophyta</taxon>
        <taxon>Tracheophyta</taxon>
        <taxon>Spermatophyta</taxon>
        <taxon>Magnoliopsida</taxon>
        <taxon>eudicotyledons</taxon>
        <taxon>Gunneridae</taxon>
        <taxon>Pentapetalae</taxon>
        <taxon>asterids</taxon>
        <taxon>lamiids</taxon>
        <taxon>Solanales</taxon>
        <taxon>Solanaceae</taxon>
        <taxon>Solanoideae</taxon>
        <taxon>Capsiceae</taxon>
        <taxon>Capsicum</taxon>
    </lineage>
</organism>
<dbReference type="PANTHER" id="PTHR42908:SF6">
    <property type="entry name" value="116 KDA U5 SMALL NUCLEAR RIBONUCLEOPROTEIN COMPONENT"/>
    <property type="match status" value="1"/>
</dbReference>
<dbReference type="GO" id="GO:0071007">
    <property type="term" value="C:U2-type catalytic step 2 spliceosome"/>
    <property type="evidence" value="ECO:0000318"/>
    <property type="project" value="GO_Central"/>
</dbReference>
<comment type="subcellular location">
    <subcellularLocation>
        <location evidence="1">Nucleus</location>
    </subcellularLocation>
</comment>
<proteinExistence type="predicted"/>
<dbReference type="EMBL" id="AYRZ02000007">
    <property type="protein sequence ID" value="PHT75458.1"/>
    <property type="molecule type" value="Genomic_DNA"/>
</dbReference>
<evidence type="ECO:0000259" key="6">
    <source>
        <dbReference type="PROSITE" id="PS51722"/>
    </source>
</evidence>
<reference evidence="7 8" key="1">
    <citation type="journal article" date="2014" name="Nat. Genet.">
        <title>Genome sequence of the hot pepper provides insights into the evolution of pungency in Capsicum species.</title>
        <authorList>
            <person name="Kim S."/>
            <person name="Park M."/>
            <person name="Yeom S.I."/>
            <person name="Kim Y.M."/>
            <person name="Lee J.M."/>
            <person name="Lee H.A."/>
            <person name="Seo E."/>
            <person name="Choi J."/>
            <person name="Cheong K."/>
            <person name="Kim K.T."/>
            <person name="Jung K."/>
            <person name="Lee G.W."/>
            <person name="Oh S.K."/>
            <person name="Bae C."/>
            <person name="Kim S.B."/>
            <person name="Lee H.Y."/>
            <person name="Kim S.Y."/>
            <person name="Kim M.S."/>
            <person name="Kang B.C."/>
            <person name="Jo Y.D."/>
            <person name="Yang H.B."/>
            <person name="Jeong H.J."/>
            <person name="Kang W.H."/>
            <person name="Kwon J.K."/>
            <person name="Shin C."/>
            <person name="Lim J.Y."/>
            <person name="Park J.H."/>
            <person name="Huh J.H."/>
            <person name="Kim J.S."/>
            <person name="Kim B.D."/>
            <person name="Cohen O."/>
            <person name="Paran I."/>
            <person name="Suh M.C."/>
            <person name="Lee S.B."/>
            <person name="Kim Y.K."/>
            <person name="Shin Y."/>
            <person name="Noh S.J."/>
            <person name="Park J."/>
            <person name="Seo Y.S."/>
            <person name="Kwon S.Y."/>
            <person name="Kim H.A."/>
            <person name="Park J.M."/>
            <person name="Kim H.J."/>
            <person name="Choi S.B."/>
            <person name="Bosland P.W."/>
            <person name="Reeves G."/>
            <person name="Jo S.H."/>
            <person name="Lee B.W."/>
            <person name="Cho H.T."/>
            <person name="Choi H.S."/>
            <person name="Lee M.S."/>
            <person name="Yu Y."/>
            <person name="Do Choi Y."/>
            <person name="Park B.S."/>
            <person name="van Deynze A."/>
            <person name="Ashrafi H."/>
            <person name="Hill T."/>
            <person name="Kim W.T."/>
            <person name="Pai H.S."/>
            <person name="Ahn H.K."/>
            <person name="Yeam I."/>
            <person name="Giovannoni J.J."/>
            <person name="Rose J.K."/>
            <person name="Sorensen I."/>
            <person name="Lee S.J."/>
            <person name="Kim R.W."/>
            <person name="Choi I.Y."/>
            <person name="Choi B.S."/>
            <person name="Lim J.S."/>
            <person name="Lee Y.H."/>
            <person name="Choi D."/>
        </authorList>
    </citation>
    <scope>NUCLEOTIDE SEQUENCE [LARGE SCALE GENOMIC DNA]</scope>
    <source>
        <strain evidence="8">cv. CM334</strain>
    </source>
</reference>
<comment type="caution">
    <text evidence="7">The sequence shown here is derived from an EMBL/GenBank/DDBJ whole genome shotgun (WGS) entry which is preliminary data.</text>
</comment>
<dbReference type="Gene3D" id="3.30.70.870">
    <property type="entry name" value="Elongation Factor G (Translational Gtpase), domain 3"/>
    <property type="match status" value="1"/>
</dbReference>
<dbReference type="GO" id="GO:0000398">
    <property type="term" value="P:mRNA splicing, via spliceosome"/>
    <property type="evidence" value="ECO:0000318"/>
    <property type="project" value="GO_Central"/>
</dbReference>
<dbReference type="PROSITE" id="PS51722">
    <property type="entry name" value="G_TR_2"/>
    <property type="match status" value="1"/>
</dbReference>
<dbReference type="GO" id="GO:0030623">
    <property type="term" value="F:U5 snRNA binding"/>
    <property type="evidence" value="ECO:0000318"/>
    <property type="project" value="GO_Central"/>
</dbReference>
<dbReference type="PRINTS" id="PR00315">
    <property type="entry name" value="ELONGATNFCT"/>
</dbReference>
<dbReference type="FunFam" id="2.40.30.10:FF:000029">
    <property type="entry name" value="116 kDa U5 small nuclear ribonucleoprotein component"/>
    <property type="match status" value="1"/>
</dbReference>
<evidence type="ECO:0000256" key="3">
    <source>
        <dbReference type="ARBA" id="ARBA00023187"/>
    </source>
</evidence>
<sequence>MDEHQLYDANGDESWTDGFGNPLYAESDLESEDEEHLEIELEREDNEHPQIELENEDGMVSDRYLLDVMSNPALIRNVALVGHWCHGKTEFVHAMMSYVHHVSTLEQINERRICTPYTRIYSDTRLSYRLHLASLILSDNDSTSYLCNILDCPGHVDFSDEMTFALRLADGAILLVDAVQGVMVNTERAIRHAIQKCIPIVLVINKVDRLITKLKLTPKDAYFKLKHIVETVNDQIIAASSTTGNSEVIDPALGNVCFASAKDAWFFTLQSFAKLKVTGNQEIDAVFVVDTGFTDMLVHHILSAKDAAIRKVEHIYTGPKNSTIYKAMEDSDSTGPLMVNVTGMYIHSGVLGRVYSGKIMTGHTVRVLRAEDKLNELMTVKVTKLWVLQACCKIPVSKATPGSLVLIGGVDDAIENTASLCNLESDEDAYKFRLLQFNTFPLVKIAFSLLNGWTLDDISEGLRKIIRSYPIATLRVEKSGVCTISGTGELYLKFIMEDVRQISLDKKGMIIKLNSYRGTFFLCGQYLGG</sequence>